<evidence type="ECO:0008006" key="3">
    <source>
        <dbReference type="Google" id="ProtNLM"/>
    </source>
</evidence>
<keyword evidence="2" id="KW-1185">Reference proteome</keyword>
<dbReference type="Proteomes" id="UP001242480">
    <property type="component" value="Unassembled WGS sequence"/>
</dbReference>
<sequence length="76" mass="8444">MTKLLRQALEAVSRLPPGDQDDIAEMILALTRADLEVPEPIDPTHLQDVLESRAQARRRQFASEAEIAAAFDRFGA</sequence>
<dbReference type="RefSeq" id="WP_307268878.1">
    <property type="nucleotide sequence ID" value="NZ_JAUSVX010000001.1"/>
</dbReference>
<gene>
    <name evidence="1" type="ORF">QO011_001167</name>
</gene>
<dbReference type="EMBL" id="JAUSVX010000001">
    <property type="protein sequence ID" value="MDQ0468172.1"/>
    <property type="molecule type" value="Genomic_DNA"/>
</dbReference>
<reference evidence="1 2" key="1">
    <citation type="submission" date="2023-07" db="EMBL/GenBank/DDBJ databases">
        <title>Genomic Encyclopedia of Type Strains, Phase IV (KMG-IV): sequencing the most valuable type-strain genomes for metagenomic binning, comparative biology and taxonomic classification.</title>
        <authorList>
            <person name="Goeker M."/>
        </authorList>
    </citation>
    <scope>NUCLEOTIDE SEQUENCE [LARGE SCALE GENOMIC DNA]</scope>
    <source>
        <strain evidence="1 2">DSM 19619</strain>
    </source>
</reference>
<evidence type="ECO:0000313" key="1">
    <source>
        <dbReference type="EMBL" id="MDQ0468172.1"/>
    </source>
</evidence>
<evidence type="ECO:0000313" key="2">
    <source>
        <dbReference type="Proteomes" id="UP001242480"/>
    </source>
</evidence>
<organism evidence="1 2">
    <name type="scientific">Labrys wisconsinensis</name>
    <dbReference type="NCBI Taxonomy" id="425677"/>
    <lineage>
        <taxon>Bacteria</taxon>
        <taxon>Pseudomonadati</taxon>
        <taxon>Pseudomonadota</taxon>
        <taxon>Alphaproteobacteria</taxon>
        <taxon>Hyphomicrobiales</taxon>
        <taxon>Xanthobacteraceae</taxon>
        <taxon>Labrys</taxon>
    </lineage>
</organism>
<protein>
    <recommendedName>
        <fullName evidence="3">Addiction module component</fullName>
    </recommendedName>
</protein>
<comment type="caution">
    <text evidence="1">The sequence shown here is derived from an EMBL/GenBank/DDBJ whole genome shotgun (WGS) entry which is preliminary data.</text>
</comment>
<name>A0ABU0J1P7_9HYPH</name>
<proteinExistence type="predicted"/>
<accession>A0ABU0J1P7</accession>